<dbReference type="EMBL" id="FNOU01000013">
    <property type="protein sequence ID" value="SDY01586.1"/>
    <property type="molecule type" value="Genomic_DNA"/>
</dbReference>
<reference evidence="5" key="1">
    <citation type="submission" date="2016-10" db="EMBL/GenBank/DDBJ databases">
        <authorList>
            <person name="Varghese N."/>
            <person name="Submissions S."/>
        </authorList>
    </citation>
    <scope>NUCLEOTIDE SEQUENCE [LARGE SCALE GENOMIC DNA]</scope>
    <source>
        <strain evidence="5">VPI 5359</strain>
    </source>
</reference>
<organism evidence="4 5">
    <name type="scientific">Eubacterium barkeri</name>
    <name type="common">Clostridium barkeri</name>
    <dbReference type="NCBI Taxonomy" id="1528"/>
    <lineage>
        <taxon>Bacteria</taxon>
        <taxon>Bacillati</taxon>
        <taxon>Bacillota</taxon>
        <taxon>Clostridia</taxon>
        <taxon>Eubacteriales</taxon>
        <taxon>Eubacteriaceae</taxon>
        <taxon>Eubacterium</taxon>
    </lineage>
</organism>
<keyword evidence="4" id="KW-0808">Transferase</keyword>
<accession>A0A1H3GE82</accession>
<comment type="similarity">
    <text evidence="1">Belongs to the bacterial sugar transferase family.</text>
</comment>
<keyword evidence="2" id="KW-1133">Transmembrane helix</keyword>
<keyword evidence="5" id="KW-1185">Reference proteome</keyword>
<dbReference type="STRING" id="1528.SAMN04488579_11382"/>
<dbReference type="InterPro" id="IPR003362">
    <property type="entry name" value="Bact_transf"/>
</dbReference>
<protein>
    <submittedName>
        <fullName evidence="4">Sugar transferase involved in LPS biosynthesis (Colanic, teichoic acid)</fullName>
    </submittedName>
</protein>
<evidence type="ECO:0000259" key="3">
    <source>
        <dbReference type="Pfam" id="PF02397"/>
    </source>
</evidence>
<evidence type="ECO:0000256" key="1">
    <source>
        <dbReference type="ARBA" id="ARBA00006464"/>
    </source>
</evidence>
<sequence length="195" mass="23065">MYQHYFKRLFDIILSIIVLPLLLVILVFLGPLIYMEDKGSVFYKAKRRGRYGEVFEMYKFRTMKMNAPDLRNEDNSTYNSKDDFRLTCIGKKLRSASIDELPQIFNIIKGDMSFVGPRPITIDKPLDQYDEKRIVRLKARPGLTGFTQAYYRNSITQEEKMQYDANYVKSITFLSDFKIILKTVETVLQKKYIYK</sequence>
<dbReference type="GO" id="GO:0016780">
    <property type="term" value="F:phosphotransferase activity, for other substituted phosphate groups"/>
    <property type="evidence" value="ECO:0007669"/>
    <property type="project" value="TreeGrafter"/>
</dbReference>
<evidence type="ECO:0000313" key="5">
    <source>
        <dbReference type="Proteomes" id="UP000199652"/>
    </source>
</evidence>
<dbReference type="RefSeq" id="WP_090245582.1">
    <property type="nucleotide sequence ID" value="NZ_FNOU01000013.1"/>
</dbReference>
<gene>
    <name evidence="4" type="ORF">SAMN04488579_11382</name>
</gene>
<feature type="domain" description="Bacterial sugar transferase" evidence="3">
    <location>
        <begin position="7"/>
        <end position="189"/>
    </location>
</feature>
<dbReference type="OrthoDB" id="9808602at2"/>
<dbReference type="AlphaFoldDB" id="A0A1H3GE82"/>
<evidence type="ECO:0000256" key="2">
    <source>
        <dbReference type="SAM" id="Phobius"/>
    </source>
</evidence>
<evidence type="ECO:0000313" key="4">
    <source>
        <dbReference type="EMBL" id="SDY01586.1"/>
    </source>
</evidence>
<dbReference type="Pfam" id="PF02397">
    <property type="entry name" value="Bac_transf"/>
    <property type="match status" value="1"/>
</dbReference>
<keyword evidence="2" id="KW-0472">Membrane</keyword>
<keyword evidence="2" id="KW-0812">Transmembrane</keyword>
<dbReference type="PANTHER" id="PTHR30576">
    <property type="entry name" value="COLANIC BIOSYNTHESIS UDP-GLUCOSE LIPID CARRIER TRANSFERASE"/>
    <property type="match status" value="1"/>
</dbReference>
<proteinExistence type="inferred from homology"/>
<dbReference type="Proteomes" id="UP000199652">
    <property type="component" value="Unassembled WGS sequence"/>
</dbReference>
<dbReference type="PANTHER" id="PTHR30576:SF0">
    <property type="entry name" value="UNDECAPRENYL-PHOSPHATE N-ACETYLGALACTOSAMINYL 1-PHOSPHATE TRANSFERASE-RELATED"/>
    <property type="match status" value="1"/>
</dbReference>
<feature type="transmembrane region" description="Helical" evidence="2">
    <location>
        <begin position="12"/>
        <end position="34"/>
    </location>
</feature>
<name>A0A1H3GE82_EUBBA</name>